<feature type="region of interest" description="Disordered" evidence="2">
    <location>
        <begin position="319"/>
        <end position="338"/>
    </location>
</feature>
<dbReference type="CDD" id="cd00821">
    <property type="entry name" value="PH"/>
    <property type="match status" value="1"/>
</dbReference>
<dbReference type="PROSITE" id="PS50003">
    <property type="entry name" value="PH_DOMAIN"/>
    <property type="match status" value="1"/>
</dbReference>
<dbReference type="InterPro" id="IPR011993">
    <property type="entry name" value="PH-like_dom_sf"/>
</dbReference>
<evidence type="ECO:0000259" key="3">
    <source>
        <dbReference type="PROSITE" id="PS50003"/>
    </source>
</evidence>
<feature type="coiled-coil region" evidence="1">
    <location>
        <begin position="220"/>
        <end position="262"/>
    </location>
</feature>
<feature type="compositionally biased region" description="Pro residues" evidence="2">
    <location>
        <begin position="265"/>
        <end position="279"/>
    </location>
</feature>
<name>A0AAX4NY91_9CHLO</name>
<feature type="region of interest" description="Disordered" evidence="2">
    <location>
        <begin position="262"/>
        <end position="308"/>
    </location>
</feature>
<organism evidence="4 5">
    <name type="scientific">Chloropicon roscoffensis</name>
    <dbReference type="NCBI Taxonomy" id="1461544"/>
    <lineage>
        <taxon>Eukaryota</taxon>
        <taxon>Viridiplantae</taxon>
        <taxon>Chlorophyta</taxon>
        <taxon>Chloropicophyceae</taxon>
        <taxon>Chloropicales</taxon>
        <taxon>Chloropicaceae</taxon>
        <taxon>Chloropicon</taxon>
    </lineage>
</organism>
<dbReference type="SMART" id="SM00233">
    <property type="entry name" value="PH"/>
    <property type="match status" value="1"/>
</dbReference>
<reference evidence="4 5" key="1">
    <citation type="submission" date="2024-03" db="EMBL/GenBank/DDBJ databases">
        <title>Complete genome sequence of the green alga Chloropicon roscoffensis RCC1871.</title>
        <authorList>
            <person name="Lemieux C."/>
            <person name="Pombert J.-F."/>
            <person name="Otis C."/>
            <person name="Turmel M."/>
        </authorList>
    </citation>
    <scope>NUCLEOTIDE SEQUENCE [LARGE SCALE GENOMIC DNA]</scope>
    <source>
        <strain evidence="4 5">RCC1871</strain>
    </source>
</reference>
<feature type="domain" description="PH" evidence="3">
    <location>
        <begin position="68"/>
        <end position="195"/>
    </location>
</feature>
<accession>A0AAX4NY91</accession>
<sequence>MQYVAQTPQYDTGGQGQFAYDPNGQSYGNFGQDPSAFAMYGGGEYQMQAGPGARVNPKYNVTAVYSGESDREGMLHLQNTTKKALWQPRYVVVKENYLFLFKRSPLLLMRRKYPRPMSWFMNVLRKLKQEKLLKVISLEHAEIEVAESATMRPNTFVVHHKDTNTLGKWFFAYFLACDSRPEMEDWIKFLREQKTSHLQKRLGQVDAIFSSKLHVVTKELYEAEKEKIKIAEELIETENELFKAMKEEIECLEAEIEHAKRIKPRLPPPKRASVVPPPVQESGAGEPSKPRPVPPPVPEEVQRSQADEFPIEDFLAEATREESAEEAESREEEGDGLVLGEGVSNQILVYEDEIDDDYIVGEVLITAEDKVEDLRERVEEELEMEDGFVMILNDRDLLSTTNEHNVYKYLERENILVLKY</sequence>
<dbReference type="AlphaFoldDB" id="A0AAX4NY91"/>
<keyword evidence="5" id="KW-1185">Reference proteome</keyword>
<dbReference type="Pfam" id="PF00169">
    <property type="entry name" value="PH"/>
    <property type="match status" value="1"/>
</dbReference>
<feature type="compositionally biased region" description="Acidic residues" evidence="2">
    <location>
        <begin position="323"/>
        <end position="335"/>
    </location>
</feature>
<keyword evidence="1" id="KW-0175">Coiled coil</keyword>
<evidence type="ECO:0000313" key="5">
    <source>
        <dbReference type="Proteomes" id="UP001472866"/>
    </source>
</evidence>
<dbReference type="SUPFAM" id="SSF50729">
    <property type="entry name" value="PH domain-like"/>
    <property type="match status" value="1"/>
</dbReference>
<dbReference type="Proteomes" id="UP001472866">
    <property type="component" value="Chromosome 01"/>
</dbReference>
<evidence type="ECO:0000256" key="1">
    <source>
        <dbReference type="SAM" id="Coils"/>
    </source>
</evidence>
<proteinExistence type="predicted"/>
<dbReference type="InterPro" id="IPR001849">
    <property type="entry name" value="PH_domain"/>
</dbReference>
<dbReference type="EMBL" id="CP151501">
    <property type="protein sequence ID" value="WZN59080.1"/>
    <property type="molecule type" value="Genomic_DNA"/>
</dbReference>
<dbReference type="Gene3D" id="2.30.29.30">
    <property type="entry name" value="Pleckstrin-homology domain (PH domain)/Phosphotyrosine-binding domain (PTB)"/>
    <property type="match status" value="1"/>
</dbReference>
<protein>
    <submittedName>
        <fullName evidence="4">PH domain-containing protein</fullName>
    </submittedName>
</protein>
<evidence type="ECO:0000313" key="4">
    <source>
        <dbReference type="EMBL" id="WZN59080.1"/>
    </source>
</evidence>
<evidence type="ECO:0000256" key="2">
    <source>
        <dbReference type="SAM" id="MobiDB-lite"/>
    </source>
</evidence>
<gene>
    <name evidence="4" type="ORF">HKI87_01g06050</name>
</gene>